<reference evidence="4 5" key="1">
    <citation type="submission" date="2023-08" db="EMBL/GenBank/DDBJ databases">
        <title>New molecular markers tilS and rpoB for phylogenetic and monitoring studies of the genus Thiothrix biodiversity.</title>
        <authorList>
            <person name="Ravin N.V."/>
            <person name="Smolyakov D."/>
            <person name="Markov N.D."/>
            <person name="Beletsky A.V."/>
            <person name="Mardanov A.V."/>
            <person name="Rudenko T.S."/>
            <person name="Grabovich M.Y."/>
        </authorList>
    </citation>
    <scope>NUCLEOTIDE SEQUENCE</scope>
    <source>
        <strain evidence="4">DNT52</strain>
        <strain evidence="3 5">H33</strain>
    </source>
</reference>
<dbReference type="InterPro" id="IPR011836">
    <property type="entry name" value="YhdP"/>
</dbReference>
<dbReference type="EMBL" id="JAVFKN010000030">
    <property type="protein sequence ID" value="MDQ5770405.1"/>
    <property type="molecule type" value="Genomic_DNA"/>
</dbReference>
<sequence length="1175" mass="126839">MYFSRRQGGFVLRLTYLLLTFLFHWAIFLVALVGLAHLWLPMVDDYKGILEQELSSFVGNPISIGQIRVDHDSEDLRWVLENLQLTDDTSGQSPIQIRQLSLTVDWRESLRTLRLQPADIVLEGVEFILRQEANALPEVQGLRFPLPGQKNTALNIERQSPIRISINSGFVHWMDVTNHRTLTLSDLQFMGEILPNEITLQADALFPPAIGETLGVDAVLHQVTNAAGKPQWDGTLHTRTRIFNLAALPSPELQHYGVNAGGLKLDATITAAAGKPLHISGEGEIQHLGWTGNAQTPALQGVNATFAAANEGGSVKVKLNNSPLSYPLWFEKTLQVDSLAADLNWQVKADGWHWQLSHLQAENPDLTLQGTGTLALPTHQAPAIDLNMAFATRRTLDNVRDYIPAIIPDNTENWLKTAIVKGYVPKGEFVLRGNPADFPFQQNAGLFDIRFAIEQGVLAYLPEWPVAHAVNGELHFHNADMNATVHSARIMDLAVTGGTVAIPNMHTPDTHLLLDLKTQGDLQAHMNYLRDAPIGRSLRDFMQVAEFSGKSALHLKLDVPLKKATLEQQGVAVDGVVSLQGNRFAIPAYAQIFTDLRGQVHFDQHGVAANEASGQYREQPLKLSAHTDKTQGIINVDLQQQQQPAVFLPESLASLRQYFSGKALVNTHLELPAFGGNASIGKTLTSLKVQARSQLQGVTIALPPPFGKTAAEARELHVDVDLPFDSAKPWQARVELGKHLKVQARLPHKGKQATAIGIGLGDKPVKLPASGIQVGGELAELDVLDWQALGMFGGAGLTAAAIPTEFQADVKVGKLTVGQQSLGNAALSVSGGDILKAHLRADNLQANAHLPVKAMASGRVNIDAQHLDFDQLGEQLPTGASTAGNGLSPVNFPSMRFTCTDCSKGDFPLQSVSLNLNKSRDALLIEQLEIRHPLMVLSASKGRWYTAADGIPYTELTATATLAEPGKLLAKPGKIPALQGGALTANAQLQWQGAPFNFALANLNGAIQAKLGKGSLTDVDPGLGRLLGLLDAQRLPNRLALDFRDMTVKGAAFDAITGSFRLKNGVLTTHDTLIEAAAMVAGIEGSLDLSRKTLNHTVTVIPNLRSTLPVVGAALGGIGGGAAMLLLNSLTEKSAAHQVQTANGLRYRVTGSWEAPDIIELKAPFKKTDVDVLMH</sequence>
<dbReference type="EMBL" id="CP133217">
    <property type="protein sequence ID" value="WML85112.1"/>
    <property type="molecule type" value="Genomic_DNA"/>
</dbReference>
<evidence type="ECO:0000313" key="5">
    <source>
        <dbReference type="Proteomes" id="UP001223336"/>
    </source>
</evidence>
<dbReference type="Pfam" id="PF13116">
    <property type="entry name" value="YhdP"/>
    <property type="match status" value="1"/>
</dbReference>
<evidence type="ECO:0000313" key="3">
    <source>
        <dbReference type="EMBL" id="MDQ5770405.1"/>
    </source>
</evidence>
<dbReference type="PANTHER" id="PTHR38690:SF1">
    <property type="entry name" value="PROTEASE"/>
    <property type="match status" value="1"/>
</dbReference>
<accession>A0AA51MML9</accession>
<dbReference type="Proteomes" id="UP001223336">
    <property type="component" value="Unassembled WGS sequence"/>
</dbReference>
<dbReference type="PANTHER" id="PTHR38690">
    <property type="entry name" value="PROTEASE-RELATED"/>
    <property type="match status" value="1"/>
</dbReference>
<dbReference type="InterPro" id="IPR025263">
    <property type="entry name" value="YhdP_central"/>
</dbReference>
<evidence type="ECO:0000313" key="4">
    <source>
        <dbReference type="EMBL" id="WML85112.1"/>
    </source>
</evidence>
<organism evidence="4">
    <name type="scientific">Thiothrix subterranea</name>
    <dbReference type="NCBI Taxonomy" id="2735563"/>
    <lineage>
        <taxon>Bacteria</taxon>
        <taxon>Pseudomonadati</taxon>
        <taxon>Pseudomonadota</taxon>
        <taxon>Gammaproteobacteria</taxon>
        <taxon>Thiotrichales</taxon>
        <taxon>Thiotrichaceae</taxon>
        <taxon>Thiothrix</taxon>
    </lineage>
</organism>
<protein>
    <submittedName>
        <fullName evidence="4">DUF3971 domain-containing protein</fullName>
    </submittedName>
</protein>
<feature type="domain" description="YhdP central" evidence="2">
    <location>
        <begin position="275"/>
        <end position="1158"/>
    </location>
</feature>
<evidence type="ECO:0000259" key="2">
    <source>
        <dbReference type="Pfam" id="PF13116"/>
    </source>
</evidence>
<gene>
    <name evidence="3" type="ORF">RCC75_17850</name>
    <name evidence="4" type="ORF">RCG00_12435</name>
</gene>
<keyword evidence="5" id="KW-1185">Reference proteome</keyword>
<proteinExistence type="predicted"/>
<keyword evidence="1" id="KW-0812">Transmembrane</keyword>
<evidence type="ECO:0000256" key="1">
    <source>
        <dbReference type="SAM" id="Phobius"/>
    </source>
</evidence>
<keyword evidence="1" id="KW-1133">Transmembrane helix</keyword>
<dbReference type="AlphaFoldDB" id="A0AA51MML9"/>
<name>A0AA51MML9_9GAMM</name>
<keyword evidence="1" id="KW-0472">Membrane</keyword>
<dbReference type="Proteomes" id="UP001229862">
    <property type="component" value="Chromosome"/>
</dbReference>
<feature type="transmembrane region" description="Helical" evidence="1">
    <location>
        <begin position="12"/>
        <end position="40"/>
    </location>
</feature>
<dbReference type="RefSeq" id="WP_308136120.1">
    <property type="nucleotide sequence ID" value="NZ_CP133217.1"/>
</dbReference>